<dbReference type="AlphaFoldDB" id="M0KBD8"/>
<proteinExistence type="predicted"/>
<evidence type="ECO:0000313" key="2">
    <source>
        <dbReference type="Proteomes" id="UP000011623"/>
    </source>
</evidence>
<evidence type="ECO:0000313" key="1">
    <source>
        <dbReference type="EMBL" id="EMA17160.1"/>
    </source>
</evidence>
<reference evidence="1 2" key="1">
    <citation type="journal article" date="2014" name="PLoS Genet.">
        <title>Phylogenetically driven sequencing of extremely halophilic archaea reveals strategies for static and dynamic osmo-response.</title>
        <authorList>
            <person name="Becker E.A."/>
            <person name="Seitzer P.M."/>
            <person name="Tritt A."/>
            <person name="Larsen D."/>
            <person name="Krusor M."/>
            <person name="Yao A.I."/>
            <person name="Wu D."/>
            <person name="Madern D."/>
            <person name="Eisen J.A."/>
            <person name="Darling A.E."/>
            <person name="Facciotti M.T."/>
        </authorList>
    </citation>
    <scope>NUCLEOTIDE SEQUENCE [LARGE SCALE GENOMIC DNA]</scope>
    <source>
        <strain evidence="1 2">JCM 13557</strain>
    </source>
</reference>
<organism evidence="1 2">
    <name type="scientific">Haloarcula amylolytica JCM 13557</name>
    <dbReference type="NCBI Taxonomy" id="1227452"/>
    <lineage>
        <taxon>Archaea</taxon>
        <taxon>Methanobacteriati</taxon>
        <taxon>Methanobacteriota</taxon>
        <taxon>Stenosarchaea group</taxon>
        <taxon>Halobacteria</taxon>
        <taxon>Halobacteriales</taxon>
        <taxon>Haloarculaceae</taxon>
        <taxon>Haloarcula</taxon>
    </lineage>
</organism>
<gene>
    <name evidence="1" type="ORF">C442_17860</name>
</gene>
<protein>
    <submittedName>
        <fullName evidence="1">Uncharacterized protein</fullName>
    </submittedName>
</protein>
<keyword evidence="2" id="KW-1185">Reference proteome</keyword>
<dbReference type="Proteomes" id="UP000011623">
    <property type="component" value="Unassembled WGS sequence"/>
</dbReference>
<dbReference type="EMBL" id="AOLW01000047">
    <property type="protein sequence ID" value="EMA17160.1"/>
    <property type="molecule type" value="Genomic_DNA"/>
</dbReference>
<accession>M0KBD8</accession>
<sequence>MPLDVTDNSLAALVDTDDEVEQKRDVEWSQERAEERQAMFEGRDERLVLADAPGKITDELQTVIQPADAVIVLASREKEDMVEDWKLAAKECGLDIFAELTTVLEDDIGAGWLDRQERQGVLRSIERAEFEQRQIDALEDPTRRVVKQLVTDLLKECEAED</sequence>
<comment type="caution">
    <text evidence="1">The sequence shown here is derived from an EMBL/GenBank/DDBJ whole genome shotgun (WGS) entry which is preliminary data.</text>
</comment>
<name>M0KBD8_9EURY</name>